<reference evidence="2 3" key="1">
    <citation type="submission" date="2022-10" db="EMBL/GenBank/DDBJ databases">
        <title>Pararhodobacter sp. nov., isolated from marine algae.</title>
        <authorList>
            <person name="Choi B.J."/>
            <person name="Kim J.M."/>
            <person name="Lee J.K."/>
            <person name="Choi D.G."/>
            <person name="Jeon C.O."/>
        </authorList>
    </citation>
    <scope>NUCLEOTIDE SEQUENCE [LARGE SCALE GENOMIC DNA]</scope>
    <source>
        <strain evidence="2 3">ZQ420</strain>
    </source>
</reference>
<protein>
    <recommendedName>
        <fullName evidence="4">Aspartate carbamoyltransferase catalytic subunit</fullName>
    </recommendedName>
</protein>
<name>A0ABT3H3I9_9RHOB</name>
<sequence length="199" mass="22932">MTAHPPGWEGLLAADERILWQGQPEPGILWRDLLSPLTLMGLFFLAFSTAWLFGVSVMLGNMPDRPLLWPFRVFFPLIGGFFWLVGAYLLIGRLFWEARQRRRTWYTLTDRAAFIATQGPGRRALQRYGTEDMRAIELVDTTPGTVWFAQELIRYTTGNRRHGGVRRQQIHRKRTGFRHIAEARHVFALMAPHRAAVTG</sequence>
<organism evidence="2 3">
    <name type="scientific">Pararhodobacter zhoushanensis</name>
    <dbReference type="NCBI Taxonomy" id="2479545"/>
    <lineage>
        <taxon>Bacteria</taxon>
        <taxon>Pseudomonadati</taxon>
        <taxon>Pseudomonadota</taxon>
        <taxon>Alphaproteobacteria</taxon>
        <taxon>Rhodobacterales</taxon>
        <taxon>Paracoccaceae</taxon>
        <taxon>Pararhodobacter</taxon>
    </lineage>
</organism>
<keyword evidence="3" id="KW-1185">Reference proteome</keyword>
<keyword evidence="1" id="KW-0472">Membrane</keyword>
<dbReference type="RefSeq" id="WP_264507172.1">
    <property type="nucleotide sequence ID" value="NZ_JAPDFL010000001.1"/>
</dbReference>
<gene>
    <name evidence="2" type="ORF">OKW52_19465</name>
</gene>
<feature type="transmembrane region" description="Helical" evidence="1">
    <location>
        <begin position="73"/>
        <end position="96"/>
    </location>
</feature>
<keyword evidence="1" id="KW-1133">Transmembrane helix</keyword>
<comment type="caution">
    <text evidence="2">The sequence shown here is derived from an EMBL/GenBank/DDBJ whole genome shotgun (WGS) entry which is preliminary data.</text>
</comment>
<feature type="transmembrane region" description="Helical" evidence="1">
    <location>
        <begin position="33"/>
        <end position="53"/>
    </location>
</feature>
<evidence type="ECO:0008006" key="4">
    <source>
        <dbReference type="Google" id="ProtNLM"/>
    </source>
</evidence>
<accession>A0ABT3H3I9</accession>
<evidence type="ECO:0000313" key="2">
    <source>
        <dbReference type="EMBL" id="MCW1934371.1"/>
    </source>
</evidence>
<dbReference type="Proteomes" id="UP001208938">
    <property type="component" value="Unassembled WGS sequence"/>
</dbReference>
<dbReference type="EMBL" id="JAPDFL010000001">
    <property type="protein sequence ID" value="MCW1934371.1"/>
    <property type="molecule type" value="Genomic_DNA"/>
</dbReference>
<proteinExistence type="predicted"/>
<evidence type="ECO:0000313" key="3">
    <source>
        <dbReference type="Proteomes" id="UP001208938"/>
    </source>
</evidence>
<keyword evidence="1" id="KW-0812">Transmembrane</keyword>
<evidence type="ECO:0000256" key="1">
    <source>
        <dbReference type="SAM" id="Phobius"/>
    </source>
</evidence>